<keyword evidence="2" id="KW-1185">Reference proteome</keyword>
<gene>
    <name evidence="1" type="ORF">PoB_001714100</name>
</gene>
<comment type="caution">
    <text evidence="1">The sequence shown here is derived from an EMBL/GenBank/DDBJ whole genome shotgun (WGS) entry which is preliminary data.</text>
</comment>
<accession>A0AAV3YU73</accession>
<reference evidence="1 2" key="1">
    <citation type="journal article" date="2021" name="Elife">
        <title>Chloroplast acquisition without the gene transfer in kleptoplastic sea slugs, Plakobranchus ocellatus.</title>
        <authorList>
            <person name="Maeda T."/>
            <person name="Takahashi S."/>
            <person name="Yoshida T."/>
            <person name="Shimamura S."/>
            <person name="Takaki Y."/>
            <person name="Nagai Y."/>
            <person name="Toyoda A."/>
            <person name="Suzuki Y."/>
            <person name="Arimoto A."/>
            <person name="Ishii H."/>
            <person name="Satoh N."/>
            <person name="Nishiyama T."/>
            <person name="Hasebe M."/>
            <person name="Maruyama T."/>
            <person name="Minagawa J."/>
            <person name="Obokata J."/>
            <person name="Shigenobu S."/>
        </authorList>
    </citation>
    <scope>NUCLEOTIDE SEQUENCE [LARGE SCALE GENOMIC DNA]</scope>
</reference>
<evidence type="ECO:0000313" key="2">
    <source>
        <dbReference type="Proteomes" id="UP000735302"/>
    </source>
</evidence>
<sequence length="103" mass="11299">MKGNNLLEKYMSAVQKMTVLDVSYADPTIPAVMSAICAEVFSYTWQRLNKPSRFCQSGLNGCAMQTIIQSNLLMEAHSLFPLEYLLSGPAPKSQSHLLTTVGA</sequence>
<proteinExistence type="predicted"/>
<organism evidence="1 2">
    <name type="scientific">Plakobranchus ocellatus</name>
    <dbReference type="NCBI Taxonomy" id="259542"/>
    <lineage>
        <taxon>Eukaryota</taxon>
        <taxon>Metazoa</taxon>
        <taxon>Spiralia</taxon>
        <taxon>Lophotrochozoa</taxon>
        <taxon>Mollusca</taxon>
        <taxon>Gastropoda</taxon>
        <taxon>Heterobranchia</taxon>
        <taxon>Euthyneura</taxon>
        <taxon>Panpulmonata</taxon>
        <taxon>Sacoglossa</taxon>
        <taxon>Placobranchoidea</taxon>
        <taxon>Plakobranchidae</taxon>
        <taxon>Plakobranchus</taxon>
    </lineage>
</organism>
<name>A0AAV3YU73_9GAST</name>
<protein>
    <submittedName>
        <fullName evidence="1">Uncharacterized protein</fullName>
    </submittedName>
</protein>
<evidence type="ECO:0000313" key="1">
    <source>
        <dbReference type="EMBL" id="GFN90635.1"/>
    </source>
</evidence>
<dbReference type="AlphaFoldDB" id="A0AAV3YU73"/>
<dbReference type="EMBL" id="BLXT01002056">
    <property type="protein sequence ID" value="GFN90635.1"/>
    <property type="molecule type" value="Genomic_DNA"/>
</dbReference>
<dbReference type="Proteomes" id="UP000735302">
    <property type="component" value="Unassembled WGS sequence"/>
</dbReference>